<evidence type="ECO:0000313" key="1">
    <source>
        <dbReference type="EMBL" id="OLS02679.1"/>
    </source>
</evidence>
<dbReference type="RefSeq" id="WP_075726357.1">
    <property type="nucleotide sequence ID" value="NZ_LTDM01000021.1"/>
</dbReference>
<dbReference type="AlphaFoldDB" id="A0A1U7M633"/>
<reference evidence="1 2" key="1">
    <citation type="submission" date="2016-02" db="EMBL/GenBank/DDBJ databases">
        <title>Genome sequence of Tissierella creatinophila DSM 6911.</title>
        <authorList>
            <person name="Poehlein A."/>
            <person name="Daniel R."/>
        </authorList>
    </citation>
    <scope>NUCLEOTIDE SEQUENCE [LARGE SCALE GENOMIC DNA]</scope>
    <source>
        <strain evidence="1 2">DSM 6911</strain>
    </source>
</reference>
<dbReference type="CDD" id="cd21834">
    <property type="entry name" value="Hhal-like"/>
    <property type="match status" value="1"/>
</dbReference>
<comment type="caution">
    <text evidence="1">The sequence shown here is derived from an EMBL/GenBank/DDBJ whole genome shotgun (WGS) entry which is preliminary data.</text>
</comment>
<sequence>MENWRKFELECVDYLNKTYGNYFSHLGFSDSTTSDIEYKKDKKSFFIEAKMPSAQSGQFVLLPDSDKKEFVFSPRNKSKIDENVEFIIDYMNENFSKYENAGTSGEKIYLSQELFSNWIISNYKNQGVEFFITKGKDFIIFPIEQYSQYFKINCNFRVKKSGSSNVPKSRQNDVLNQLSNMNIEFVLLDNFMIKSTQSIDNIRFSISESDYMIRKYDGDTYRIRKLSNTNNPNVIFSIKLIKDQDKFDLEEFKSRL</sequence>
<name>A0A1U7M633_TISCR</name>
<accession>A0A1U7M633</accession>
<gene>
    <name evidence="1" type="ORF">TICRE_13240</name>
</gene>
<dbReference type="OrthoDB" id="1701719at2"/>
<dbReference type="EMBL" id="LTDM01000021">
    <property type="protein sequence ID" value="OLS02679.1"/>
    <property type="molecule type" value="Genomic_DNA"/>
</dbReference>
<proteinExistence type="predicted"/>
<evidence type="ECO:0000313" key="2">
    <source>
        <dbReference type="Proteomes" id="UP000186112"/>
    </source>
</evidence>
<protein>
    <submittedName>
        <fullName evidence="1">Uncharacterized protein</fullName>
    </submittedName>
</protein>
<dbReference type="REBASE" id="193710">
    <property type="entry name" value="Tcr6911ORF13230P"/>
</dbReference>
<keyword evidence="2" id="KW-1185">Reference proteome</keyword>
<organism evidence="1 2">
    <name type="scientific">Tissierella creatinophila DSM 6911</name>
    <dbReference type="NCBI Taxonomy" id="1123403"/>
    <lineage>
        <taxon>Bacteria</taxon>
        <taxon>Bacillati</taxon>
        <taxon>Bacillota</taxon>
        <taxon>Tissierellia</taxon>
        <taxon>Tissierellales</taxon>
        <taxon>Tissierellaceae</taxon>
        <taxon>Tissierella</taxon>
    </lineage>
</organism>
<dbReference type="Proteomes" id="UP000186112">
    <property type="component" value="Unassembled WGS sequence"/>
</dbReference>